<dbReference type="PANTHER" id="PTHR43806:SF11">
    <property type="entry name" value="CEREVISIN-RELATED"/>
    <property type="match status" value="1"/>
</dbReference>
<dbReference type="OrthoDB" id="1055762at2"/>
<dbReference type="NCBIfam" id="TIGR04183">
    <property type="entry name" value="Por_Secre_tail"/>
    <property type="match status" value="1"/>
</dbReference>
<dbReference type="Gene3D" id="3.40.50.200">
    <property type="entry name" value="Peptidase S8/S53 domain"/>
    <property type="match status" value="1"/>
</dbReference>
<feature type="signal peptide" evidence="8">
    <location>
        <begin position="1"/>
        <end position="21"/>
    </location>
</feature>
<dbReference type="SUPFAM" id="SSF52743">
    <property type="entry name" value="Subtilisin-like"/>
    <property type="match status" value="1"/>
</dbReference>
<keyword evidence="3 8" id="KW-0732">Signal</keyword>
<gene>
    <name evidence="11" type="ORF">SAMN04487910_0380</name>
</gene>
<evidence type="ECO:0000256" key="2">
    <source>
        <dbReference type="ARBA" id="ARBA00022670"/>
    </source>
</evidence>
<evidence type="ECO:0000256" key="1">
    <source>
        <dbReference type="ARBA" id="ARBA00011073"/>
    </source>
</evidence>
<dbReference type="GO" id="GO:0004252">
    <property type="term" value="F:serine-type endopeptidase activity"/>
    <property type="evidence" value="ECO:0007669"/>
    <property type="project" value="UniProtKB-UniRule"/>
</dbReference>
<evidence type="ECO:0000256" key="7">
    <source>
        <dbReference type="PROSITE-ProRule" id="PRU01240"/>
    </source>
</evidence>
<feature type="active site" description="Charge relay system" evidence="6 7">
    <location>
        <position position="237"/>
    </location>
</feature>
<dbReference type="InterPro" id="IPR000209">
    <property type="entry name" value="Peptidase_S8/S53_dom"/>
</dbReference>
<protein>
    <submittedName>
        <fullName evidence="11">Por secretion system C-terminal sorting domain-containing protein</fullName>
    </submittedName>
</protein>
<evidence type="ECO:0000256" key="3">
    <source>
        <dbReference type="ARBA" id="ARBA00022729"/>
    </source>
</evidence>
<feature type="domain" description="Peptidase S8/S53" evidence="9">
    <location>
        <begin position="159"/>
        <end position="450"/>
    </location>
</feature>
<accession>A0A1H7GHF7</accession>
<keyword evidence="2 7" id="KW-0645">Protease</keyword>
<evidence type="ECO:0000259" key="9">
    <source>
        <dbReference type="Pfam" id="PF00082"/>
    </source>
</evidence>
<feature type="domain" description="Secretion system C-terminal sorting" evidence="10">
    <location>
        <begin position="798"/>
        <end position="863"/>
    </location>
</feature>
<dbReference type="PROSITE" id="PS00138">
    <property type="entry name" value="SUBTILASE_SER"/>
    <property type="match status" value="1"/>
</dbReference>
<keyword evidence="4 7" id="KW-0378">Hydrolase</keyword>
<dbReference type="Proteomes" id="UP000198521">
    <property type="component" value="Unassembled WGS sequence"/>
</dbReference>
<feature type="active site" description="Charge relay system" evidence="6 7">
    <location>
        <position position="393"/>
    </location>
</feature>
<comment type="similarity">
    <text evidence="1 7">Belongs to the peptidase S8 family.</text>
</comment>
<evidence type="ECO:0000256" key="6">
    <source>
        <dbReference type="PIRSR" id="PIRSR615500-1"/>
    </source>
</evidence>
<dbReference type="Pfam" id="PF00082">
    <property type="entry name" value="Peptidase_S8"/>
    <property type="match status" value="1"/>
</dbReference>
<keyword evidence="12" id="KW-1185">Reference proteome</keyword>
<dbReference type="InterPro" id="IPR050131">
    <property type="entry name" value="Peptidase_S8_subtilisin-like"/>
</dbReference>
<dbReference type="RefSeq" id="WP_091404754.1">
    <property type="nucleotide sequence ID" value="NZ_FOAB01000001.1"/>
</dbReference>
<dbReference type="PROSITE" id="PS00137">
    <property type="entry name" value="SUBTILASE_HIS"/>
    <property type="match status" value="1"/>
</dbReference>
<dbReference type="InterPro" id="IPR015500">
    <property type="entry name" value="Peptidase_S8_subtilisin-rel"/>
</dbReference>
<dbReference type="PROSITE" id="PS51892">
    <property type="entry name" value="SUBTILASE"/>
    <property type="match status" value="1"/>
</dbReference>
<dbReference type="PRINTS" id="PR00723">
    <property type="entry name" value="SUBTILISIN"/>
</dbReference>
<dbReference type="STRING" id="1038014.SAMN04487910_0380"/>
<evidence type="ECO:0000313" key="12">
    <source>
        <dbReference type="Proteomes" id="UP000198521"/>
    </source>
</evidence>
<evidence type="ECO:0000313" key="11">
    <source>
        <dbReference type="EMBL" id="SEK37676.1"/>
    </source>
</evidence>
<dbReference type="InterPro" id="IPR036852">
    <property type="entry name" value="Peptidase_S8/S53_dom_sf"/>
</dbReference>
<dbReference type="Pfam" id="PF18962">
    <property type="entry name" value="Por_Secre_tail"/>
    <property type="match status" value="1"/>
</dbReference>
<feature type="chain" id="PRO_5011691573" evidence="8">
    <location>
        <begin position="22"/>
        <end position="870"/>
    </location>
</feature>
<evidence type="ECO:0000256" key="4">
    <source>
        <dbReference type="ARBA" id="ARBA00022801"/>
    </source>
</evidence>
<evidence type="ECO:0000256" key="8">
    <source>
        <dbReference type="SAM" id="SignalP"/>
    </source>
</evidence>
<name>A0A1H7GHF7_AQUAM</name>
<keyword evidence="5 7" id="KW-0720">Serine protease</keyword>
<dbReference type="InterPro" id="IPR026444">
    <property type="entry name" value="Secre_tail"/>
</dbReference>
<dbReference type="AlphaFoldDB" id="A0A1H7GHF7"/>
<organism evidence="11 12">
    <name type="scientific">Aquimarina amphilecti</name>
    <dbReference type="NCBI Taxonomy" id="1038014"/>
    <lineage>
        <taxon>Bacteria</taxon>
        <taxon>Pseudomonadati</taxon>
        <taxon>Bacteroidota</taxon>
        <taxon>Flavobacteriia</taxon>
        <taxon>Flavobacteriales</taxon>
        <taxon>Flavobacteriaceae</taxon>
        <taxon>Aquimarina</taxon>
    </lineage>
</organism>
<dbReference type="EMBL" id="FOAB01000001">
    <property type="protein sequence ID" value="SEK37676.1"/>
    <property type="molecule type" value="Genomic_DNA"/>
</dbReference>
<dbReference type="PANTHER" id="PTHR43806">
    <property type="entry name" value="PEPTIDASE S8"/>
    <property type="match status" value="1"/>
</dbReference>
<reference evidence="11 12" key="1">
    <citation type="submission" date="2016-10" db="EMBL/GenBank/DDBJ databases">
        <authorList>
            <person name="de Groot N.N."/>
        </authorList>
    </citation>
    <scope>NUCLEOTIDE SEQUENCE [LARGE SCALE GENOMIC DNA]</scope>
    <source>
        <strain evidence="11 12">DSM 25232</strain>
    </source>
</reference>
<proteinExistence type="inferred from homology"/>
<feature type="active site" description="Charge relay system" evidence="6 7">
    <location>
        <position position="167"/>
    </location>
</feature>
<evidence type="ECO:0000256" key="5">
    <source>
        <dbReference type="ARBA" id="ARBA00022825"/>
    </source>
</evidence>
<evidence type="ECO:0000259" key="10">
    <source>
        <dbReference type="Pfam" id="PF18962"/>
    </source>
</evidence>
<dbReference type="InterPro" id="IPR022398">
    <property type="entry name" value="Peptidase_S8_His-AS"/>
</dbReference>
<sequence length="870" mass="95789">MKCKTTILWCLMVLMTTLSWSQKTKTINQQQFSEEKDGWKLVDEQSGQKFILSDEITIQFKKAPSAKEIQRLENTYGMKFMRSNRLGFYDFKINSRSKILDSYEKMSKEVDAQQIFTNTMGTYILTPNDPQFGIQWGLEQASDADIDAEDAWDISTGNSSVIVAILDSGTDWTHEDLGLGTDGYQNVYLNPGEDAWSNPNDPTTGNGIDDDGNGFVDDWKGWDFNNADNDSRGPFWHGTHVAGIVGAKTNNNTGMSGIAGGNNAVGSRLMLEGVGDFAPNASILDDAIIYAMDNGADIIQLSLTVGSSPAIDTALQDAYNAGVFIVCAAGNSGAGAISYPASNVNAFSVAATTNADVKAGFSQFGPNLDLAAPGVGIRSTQNGNVYADSDGTSFAAPAVSGVAALMLSVDPTLSNQEIEDILKCTADKVGGYDYIWNPAELGHSQELGYGRLNAHQAVLAANTSDIYIRDTTLDDGTEPSSGTMYLSPDIWVRNDDDGVLTHENPEYKLLSPNWVYVRINRKDCSNIDDGVLKLYFSKASTGLSWPIHWDNYYQMVSGSSVLHGDFIGDVPIPTSPDNEIIVKIPWYPPNPADFINDVHHFCLLARIESATDPIGTEGTSVWNNTRNNNNIAWKNVSVYDINAFNNTAPYVFIRNVDKRVRAINLSLDVTENKTGIPFEKIGAFYIIPDEKLNEIIANAKMEGIERVDRNVYRVYEPKARIYEVKAEPYETFSLQLLVKPEVELKEGTYLNYNILQTDEKFQPMGGEQFTIGNFGGKGNDREDAVQPEEIKTIDFNAYPNPTQGEVTIQLNDSYTDVGIVIRNMAGDVIYADHQKEADHFNVELKGYKGLYFVKITAASGETKTMKLLKN</sequence>
<dbReference type="GO" id="GO:0006508">
    <property type="term" value="P:proteolysis"/>
    <property type="evidence" value="ECO:0007669"/>
    <property type="project" value="UniProtKB-KW"/>
</dbReference>
<dbReference type="InterPro" id="IPR023828">
    <property type="entry name" value="Peptidase_S8_Ser-AS"/>
</dbReference>